<gene>
    <name evidence="1" type="ORF">M9Y10_023879</name>
</gene>
<dbReference type="EMBL" id="JAPFFF010000003">
    <property type="protein sequence ID" value="KAK8895415.1"/>
    <property type="molecule type" value="Genomic_DNA"/>
</dbReference>
<protein>
    <recommendedName>
        <fullName evidence="3">Initiator binding domain-containing protein</fullName>
    </recommendedName>
</protein>
<name>A0ABR2KZI5_9EUKA</name>
<reference evidence="1 2" key="1">
    <citation type="submission" date="2024-04" db="EMBL/GenBank/DDBJ databases">
        <title>Tritrichomonas musculus Genome.</title>
        <authorList>
            <person name="Alves-Ferreira E."/>
            <person name="Grigg M."/>
            <person name="Lorenzi H."/>
            <person name="Galac M."/>
        </authorList>
    </citation>
    <scope>NUCLEOTIDE SEQUENCE [LARGE SCALE GENOMIC DNA]</scope>
    <source>
        <strain evidence="1 2">EAF2021</strain>
    </source>
</reference>
<dbReference type="Proteomes" id="UP001470230">
    <property type="component" value="Unassembled WGS sequence"/>
</dbReference>
<comment type="caution">
    <text evidence="1">The sequence shown here is derived from an EMBL/GenBank/DDBJ whole genome shotgun (WGS) entry which is preliminary data.</text>
</comment>
<keyword evidence="2" id="KW-1185">Reference proteome</keyword>
<evidence type="ECO:0008006" key="3">
    <source>
        <dbReference type="Google" id="ProtNLM"/>
    </source>
</evidence>
<sequence length="212" mass="25147">MKKSKDKVILIVNNLQSNWIPATHQTQFLRDRTNEKIKELGPKFFNIKNLFNSWGLQRDSLFNLARKLESQYYDKKPGIHIQTRDKRIKDAIYIWFAENFYTEIMSNDKKIIQELLSIRKSPNKVVIKKRSKQQNQKPNNRTIKKTSQIAKLTEIEKQDNTIMDDLPSNTIFNNLTVNEEIDELEFSNIKKGKFPTDDTYINPNFNIDFLNF</sequence>
<organism evidence="1 2">
    <name type="scientific">Tritrichomonas musculus</name>
    <dbReference type="NCBI Taxonomy" id="1915356"/>
    <lineage>
        <taxon>Eukaryota</taxon>
        <taxon>Metamonada</taxon>
        <taxon>Parabasalia</taxon>
        <taxon>Tritrichomonadida</taxon>
        <taxon>Tritrichomonadidae</taxon>
        <taxon>Tritrichomonas</taxon>
    </lineage>
</organism>
<proteinExistence type="predicted"/>
<evidence type="ECO:0000313" key="1">
    <source>
        <dbReference type="EMBL" id="KAK8895415.1"/>
    </source>
</evidence>
<accession>A0ABR2KZI5</accession>
<evidence type="ECO:0000313" key="2">
    <source>
        <dbReference type="Proteomes" id="UP001470230"/>
    </source>
</evidence>